<evidence type="ECO:0000256" key="1">
    <source>
        <dbReference type="ARBA" id="ARBA00001933"/>
    </source>
</evidence>
<keyword evidence="6" id="KW-1185">Reference proteome</keyword>
<name>A0A4P1QFM6_9BACT</name>
<accession>A0A4P1QFM6</accession>
<evidence type="ECO:0000259" key="4">
    <source>
        <dbReference type="Pfam" id="PF01168"/>
    </source>
</evidence>
<proteinExistence type="predicted"/>
<dbReference type="Pfam" id="PF01168">
    <property type="entry name" value="Ala_racemase_N"/>
    <property type="match status" value="1"/>
</dbReference>
<dbReference type="GO" id="GO:0008784">
    <property type="term" value="F:alanine racemase activity"/>
    <property type="evidence" value="ECO:0007669"/>
    <property type="project" value="TreeGrafter"/>
</dbReference>
<sequence>MTKKNKYPRIIIDEFKFKTNVKQAIEICKKNNIKVLAVTKGFCGNRRMAELYSECGIEYFGDSRLENFDVYSDIKGHKQLLRIPLISEIPEVVSKCDSSLNGDYGVIEKISEYCIKSNLKPHEIVLMIDLGDRREGILPEETKEVCDKIMKLKGVKLIGLGCNFGCYGARIPSDESMKTFVELQHQIEKDHNVKLTHMSGGNSLSLHMVWENRMPKEINFLRMGFAMIFGTEDMYRKTIEGMYRDAFRCEAEVIEVDYKSSLPVGECGIDAFGHKPYFEDIGTIKRIILGIGKLDTMFDAMIPYDQDLKILGGSSDHLIINANDSKIDYKVGDIVTFALDWGSLLYLFNSKYVEKVFENKETTSRKKTK</sequence>
<gene>
    <name evidence="5" type="ORF">MHSN_00030</name>
</gene>
<dbReference type="Gene3D" id="3.20.20.10">
    <property type="entry name" value="Alanine racemase"/>
    <property type="match status" value="1"/>
</dbReference>
<dbReference type="RefSeq" id="WP_119863621.1">
    <property type="nucleotide sequence ID" value="NZ_CP008748.1"/>
</dbReference>
<dbReference type="SUPFAM" id="SSF51419">
    <property type="entry name" value="PLP-binding barrel"/>
    <property type="match status" value="1"/>
</dbReference>
<keyword evidence="2" id="KW-0663">Pyridoxal phosphate</keyword>
<dbReference type="EMBL" id="CP008748">
    <property type="protein sequence ID" value="ASI53626.1"/>
    <property type="molecule type" value="Genomic_DNA"/>
</dbReference>
<dbReference type="GO" id="GO:0030170">
    <property type="term" value="F:pyridoxal phosphate binding"/>
    <property type="evidence" value="ECO:0007669"/>
    <property type="project" value="TreeGrafter"/>
</dbReference>
<feature type="domain" description="Alanine racemase N-terminal" evidence="4">
    <location>
        <begin position="12"/>
        <end position="229"/>
    </location>
</feature>
<dbReference type="InterPro" id="IPR000821">
    <property type="entry name" value="Ala_racemase"/>
</dbReference>
<dbReference type="PANTHER" id="PTHR30511:SF3">
    <property type="entry name" value="LYSINE RACEMASE"/>
    <property type="match status" value="1"/>
</dbReference>
<dbReference type="PANTHER" id="PTHR30511">
    <property type="entry name" value="ALANINE RACEMASE"/>
    <property type="match status" value="1"/>
</dbReference>
<dbReference type="AlphaFoldDB" id="A0A4P1QFM6"/>
<dbReference type="InterPro" id="IPR001608">
    <property type="entry name" value="Ala_racemase_N"/>
</dbReference>
<evidence type="ECO:0000256" key="3">
    <source>
        <dbReference type="ARBA" id="ARBA00023235"/>
    </source>
</evidence>
<reference evidence="5 6" key="1">
    <citation type="submission" date="2014-06" db="EMBL/GenBank/DDBJ databases">
        <title>The Whole Genome Sequence of Mycoplasma hyosynoviae strain ATCC 27095.</title>
        <authorList>
            <person name="Calcutt M.J."/>
            <person name="Foecking M.F."/>
        </authorList>
    </citation>
    <scope>NUCLEOTIDE SEQUENCE [LARGE SCALE GENOMIC DNA]</scope>
    <source>
        <strain evidence="5 6">M60</strain>
    </source>
</reference>
<comment type="cofactor">
    <cofactor evidence="1">
        <name>pyridoxal 5'-phosphate</name>
        <dbReference type="ChEBI" id="CHEBI:597326"/>
    </cofactor>
</comment>
<protein>
    <submittedName>
        <fullName evidence="5">Alanine racemase</fullName>
    </submittedName>
</protein>
<dbReference type="Proteomes" id="UP000264882">
    <property type="component" value="Chromosome"/>
</dbReference>
<evidence type="ECO:0000313" key="6">
    <source>
        <dbReference type="Proteomes" id="UP000264882"/>
    </source>
</evidence>
<organism evidence="5 6">
    <name type="scientific">Metamycoplasma hyosynoviae</name>
    <dbReference type="NCBI Taxonomy" id="29559"/>
    <lineage>
        <taxon>Bacteria</taxon>
        <taxon>Bacillati</taxon>
        <taxon>Mycoplasmatota</taxon>
        <taxon>Mycoplasmoidales</taxon>
        <taxon>Metamycoplasmataceae</taxon>
        <taxon>Metamycoplasma</taxon>
    </lineage>
</organism>
<dbReference type="CDD" id="cd06815">
    <property type="entry name" value="PLPDE_III_AR_like_1"/>
    <property type="match status" value="1"/>
</dbReference>
<dbReference type="GO" id="GO:0005829">
    <property type="term" value="C:cytosol"/>
    <property type="evidence" value="ECO:0007669"/>
    <property type="project" value="TreeGrafter"/>
</dbReference>
<evidence type="ECO:0000256" key="2">
    <source>
        <dbReference type="ARBA" id="ARBA00022898"/>
    </source>
</evidence>
<dbReference type="KEGG" id="mhyv:MHSN_00030"/>
<keyword evidence="3" id="KW-0413">Isomerase</keyword>
<dbReference type="InterPro" id="IPR029066">
    <property type="entry name" value="PLP-binding_barrel"/>
</dbReference>
<evidence type="ECO:0000313" key="5">
    <source>
        <dbReference type="EMBL" id="ASI53626.1"/>
    </source>
</evidence>